<feature type="region of interest" description="Disordered" evidence="1">
    <location>
        <begin position="1"/>
        <end position="59"/>
    </location>
</feature>
<dbReference type="EMBL" id="CAAALY010245758">
    <property type="protein sequence ID" value="VEL33428.1"/>
    <property type="molecule type" value="Genomic_DNA"/>
</dbReference>
<sequence length="122" mass="13471">MTDESLATVHRNQRRLPRKQRQHESSSKSNRHPPSSSDGTDYRIFSFNTSTRNGNTKIESGQTCCCYDDVVVYETSTQLKHSSTFCLAAGSGPGSPVVRGMRSPDATPVAKLSPSLQISWKH</sequence>
<gene>
    <name evidence="2" type="ORF">PXEA_LOCUS26868</name>
</gene>
<feature type="compositionally biased region" description="Polar residues" evidence="1">
    <location>
        <begin position="46"/>
        <end position="59"/>
    </location>
</feature>
<proteinExistence type="predicted"/>
<protein>
    <submittedName>
        <fullName evidence="2">Uncharacterized protein</fullName>
    </submittedName>
</protein>
<feature type="compositionally biased region" description="Basic residues" evidence="1">
    <location>
        <begin position="11"/>
        <end position="21"/>
    </location>
</feature>
<name>A0A3S5BPN6_9PLAT</name>
<dbReference type="AlphaFoldDB" id="A0A3S5BPN6"/>
<comment type="caution">
    <text evidence="2">The sequence shown here is derived from an EMBL/GenBank/DDBJ whole genome shotgun (WGS) entry which is preliminary data.</text>
</comment>
<accession>A0A3S5BPN6</accession>
<reference evidence="2" key="1">
    <citation type="submission" date="2018-11" db="EMBL/GenBank/DDBJ databases">
        <authorList>
            <consortium name="Pathogen Informatics"/>
        </authorList>
    </citation>
    <scope>NUCLEOTIDE SEQUENCE</scope>
</reference>
<organism evidence="2 3">
    <name type="scientific">Protopolystoma xenopodis</name>
    <dbReference type="NCBI Taxonomy" id="117903"/>
    <lineage>
        <taxon>Eukaryota</taxon>
        <taxon>Metazoa</taxon>
        <taxon>Spiralia</taxon>
        <taxon>Lophotrochozoa</taxon>
        <taxon>Platyhelminthes</taxon>
        <taxon>Monogenea</taxon>
        <taxon>Polyopisthocotylea</taxon>
        <taxon>Polystomatidea</taxon>
        <taxon>Polystomatidae</taxon>
        <taxon>Protopolystoma</taxon>
    </lineage>
</organism>
<evidence type="ECO:0000256" key="1">
    <source>
        <dbReference type="SAM" id="MobiDB-lite"/>
    </source>
</evidence>
<dbReference type="Proteomes" id="UP000784294">
    <property type="component" value="Unassembled WGS sequence"/>
</dbReference>
<evidence type="ECO:0000313" key="3">
    <source>
        <dbReference type="Proteomes" id="UP000784294"/>
    </source>
</evidence>
<evidence type="ECO:0000313" key="2">
    <source>
        <dbReference type="EMBL" id="VEL33428.1"/>
    </source>
</evidence>
<keyword evidence="3" id="KW-1185">Reference proteome</keyword>